<reference evidence="2 3" key="1">
    <citation type="submission" date="2016-10" db="EMBL/GenBank/DDBJ databases">
        <authorList>
            <person name="de Groot N.N."/>
        </authorList>
    </citation>
    <scope>NUCLEOTIDE SEQUENCE [LARGE SCALE GENOMIC DNA]</scope>
    <source>
        <strain evidence="2 3">DSM 26915</strain>
    </source>
</reference>
<organism evidence="2 3">
    <name type="scientific">Thalassococcus halodurans</name>
    <dbReference type="NCBI Taxonomy" id="373675"/>
    <lineage>
        <taxon>Bacteria</taxon>
        <taxon>Pseudomonadati</taxon>
        <taxon>Pseudomonadota</taxon>
        <taxon>Alphaproteobacteria</taxon>
        <taxon>Rhodobacterales</taxon>
        <taxon>Roseobacteraceae</taxon>
        <taxon>Thalassococcus</taxon>
    </lineage>
</organism>
<keyword evidence="1" id="KW-0472">Membrane</keyword>
<proteinExistence type="predicted"/>
<feature type="transmembrane region" description="Helical" evidence="1">
    <location>
        <begin position="15"/>
        <end position="34"/>
    </location>
</feature>
<feature type="transmembrane region" description="Helical" evidence="1">
    <location>
        <begin position="40"/>
        <end position="60"/>
    </location>
</feature>
<keyword evidence="1" id="KW-0812">Transmembrane</keyword>
<gene>
    <name evidence="2" type="ORF">SAMN04488045_3697</name>
</gene>
<dbReference type="AlphaFoldDB" id="A0A1H6BQ28"/>
<dbReference type="Proteomes" id="UP000236752">
    <property type="component" value="Unassembled WGS sequence"/>
</dbReference>
<evidence type="ECO:0000313" key="2">
    <source>
        <dbReference type="EMBL" id="SEG62780.1"/>
    </source>
</evidence>
<dbReference type="EMBL" id="FNUZ01000008">
    <property type="protein sequence ID" value="SEG62780.1"/>
    <property type="molecule type" value="Genomic_DNA"/>
</dbReference>
<keyword evidence="1" id="KW-1133">Transmembrane helix</keyword>
<keyword evidence="3" id="KW-1185">Reference proteome</keyword>
<evidence type="ECO:0000313" key="3">
    <source>
        <dbReference type="Proteomes" id="UP000236752"/>
    </source>
</evidence>
<sequence length="75" mass="8515">MRNAFDVKHPFFRPLWRRIVVVTGCIAWALVELLSTGSPFWAILFGAAGLWCAYQFFVVFDPADYADDTGETDPK</sequence>
<protein>
    <recommendedName>
        <fullName evidence="4">DUF3329 domain-containing protein</fullName>
    </recommendedName>
</protein>
<evidence type="ECO:0000256" key="1">
    <source>
        <dbReference type="SAM" id="Phobius"/>
    </source>
</evidence>
<name>A0A1H6BQ28_9RHOB</name>
<accession>A0A1H6BQ28</accession>
<evidence type="ECO:0008006" key="4">
    <source>
        <dbReference type="Google" id="ProtNLM"/>
    </source>
</evidence>